<dbReference type="Pfam" id="PF20207">
    <property type="entry name" value="DUF6568"/>
    <property type="match status" value="1"/>
</dbReference>
<feature type="region of interest" description="Disordered" evidence="1">
    <location>
        <begin position="1"/>
        <end position="21"/>
    </location>
</feature>
<dbReference type="AlphaFoldDB" id="A0A679ILV6"/>
<dbReference type="Gene3D" id="3.40.30.10">
    <property type="entry name" value="Glutaredoxin"/>
    <property type="match status" value="1"/>
</dbReference>
<accession>A0A679ILV6</accession>
<dbReference type="SUPFAM" id="SSF52833">
    <property type="entry name" value="Thioredoxin-like"/>
    <property type="match status" value="1"/>
</dbReference>
<protein>
    <recommendedName>
        <fullName evidence="4">Thioredoxin domain-containing protein</fullName>
    </recommendedName>
</protein>
<dbReference type="EMBL" id="AP022822">
    <property type="protein sequence ID" value="BCA86266.1"/>
    <property type="molecule type" value="Genomic_DNA"/>
</dbReference>
<evidence type="ECO:0000313" key="3">
    <source>
        <dbReference type="Proteomes" id="UP000502998"/>
    </source>
</evidence>
<dbReference type="InterPro" id="IPR046698">
    <property type="entry name" value="PedC-like"/>
</dbReference>
<proteinExistence type="predicted"/>
<dbReference type="KEGG" id="esg:EsVE80_17890"/>
<gene>
    <name evidence="2" type="ORF">EsVE80_17890</name>
</gene>
<evidence type="ECO:0000256" key="1">
    <source>
        <dbReference type="SAM" id="MobiDB-lite"/>
    </source>
</evidence>
<feature type="compositionally biased region" description="Polar residues" evidence="1">
    <location>
        <begin position="7"/>
        <end position="21"/>
    </location>
</feature>
<keyword evidence="3" id="KW-1185">Reference proteome</keyword>
<evidence type="ECO:0000313" key="2">
    <source>
        <dbReference type="EMBL" id="BCA86266.1"/>
    </source>
</evidence>
<organism evidence="2 3">
    <name type="scientific">Enterococcus saigonensis</name>
    <dbReference type="NCBI Taxonomy" id="1805431"/>
    <lineage>
        <taxon>Bacteria</taxon>
        <taxon>Bacillati</taxon>
        <taxon>Bacillota</taxon>
        <taxon>Bacilli</taxon>
        <taxon>Lactobacillales</taxon>
        <taxon>Enterococcaceae</taxon>
        <taxon>Enterococcus</taxon>
    </lineage>
</organism>
<reference evidence="2 3" key="1">
    <citation type="submission" date="2020-02" db="EMBL/GenBank/DDBJ databases">
        <title>Characterization of vanA genotype vancomycin-resistant Enterococcus saigonensis VE80.</title>
        <authorList>
            <person name="Harada T."/>
            <person name="Motooka D."/>
            <person name="Nakamura S."/>
            <person name="Yamamoto Y."/>
            <person name="Kawahara R."/>
            <person name="Kawatsu K."/>
        </authorList>
    </citation>
    <scope>NUCLEOTIDE SEQUENCE [LARGE SCALE GENOMIC DNA]</scope>
    <source>
        <strain evidence="2 3">VE80</strain>
    </source>
</reference>
<name>A0A679ILV6_9ENTE</name>
<dbReference type="Proteomes" id="UP000502998">
    <property type="component" value="Chromosome"/>
</dbReference>
<dbReference type="InterPro" id="IPR036249">
    <property type="entry name" value="Thioredoxin-like_sf"/>
</dbReference>
<evidence type="ECO:0008006" key="4">
    <source>
        <dbReference type="Google" id="ProtNLM"/>
    </source>
</evidence>
<sequence length="148" mass="17072">MSLLSACGTSPNGTENKSNNTLNSSEFVNELVQKEIEVYEHVLQSKNIKQINLDQVEKIRKTKQSNALIYFGRSTCLYCRKVIIENEEAIKQSPYKILYVNTDSLTSEEKNKLTDFQVTEVPSFIEISKQLELTKIDTEDFERKIQNE</sequence>